<feature type="binding site" evidence="17">
    <location>
        <position position="397"/>
    </location>
    <ligand>
        <name>AMP</name>
        <dbReference type="ChEBI" id="CHEBI:456215"/>
    </ligand>
</feature>
<keyword evidence="7 17" id="KW-0067">ATP-binding</keyword>
<dbReference type="InterPro" id="IPR030677">
    <property type="entry name" value="Nnr"/>
</dbReference>
<dbReference type="PIRSF" id="PIRSF017184">
    <property type="entry name" value="Nnr"/>
    <property type="match status" value="1"/>
</dbReference>
<comment type="function">
    <text evidence="17">Catalyzes the dehydration of the S-form of NAD(P)HX at the expense of ADP, which is converted to AMP. Together with NAD(P)HX epimerase, which catalyzes the epimerization of the S- and R-forms, the enzyme allows the repair of both epimers of NAD(P)HX, a damaged form of NAD(P)H that is a result of enzymatic or heat-dependent hydration.</text>
</comment>
<keyword evidence="13" id="KW-0511">Multifunctional enzyme</keyword>
<comment type="catalytic activity">
    <reaction evidence="16 17 18">
        <text>(6S)-NADPHX + ADP = AMP + phosphate + NADPH + H(+)</text>
        <dbReference type="Rhea" id="RHEA:32235"/>
        <dbReference type="ChEBI" id="CHEBI:15378"/>
        <dbReference type="ChEBI" id="CHEBI:43474"/>
        <dbReference type="ChEBI" id="CHEBI:57783"/>
        <dbReference type="ChEBI" id="CHEBI:64076"/>
        <dbReference type="ChEBI" id="CHEBI:456215"/>
        <dbReference type="ChEBI" id="CHEBI:456216"/>
        <dbReference type="EC" id="4.2.1.136"/>
    </reaction>
</comment>
<organism evidence="21 22">
    <name type="scientific">Candidatus Ornithospirochaeta stercoravium</name>
    <dbReference type="NCBI Taxonomy" id="2840897"/>
    <lineage>
        <taxon>Bacteria</taxon>
        <taxon>Pseudomonadati</taxon>
        <taxon>Spirochaetota</taxon>
        <taxon>Spirochaetia</taxon>
        <taxon>Spirochaetales</taxon>
        <taxon>Spirochaetaceae</taxon>
        <taxon>Spirochaetaceae incertae sedis</taxon>
        <taxon>Candidatus Ornithospirochaeta</taxon>
    </lineage>
</organism>
<dbReference type="Pfam" id="PF03853">
    <property type="entry name" value="YjeF_N"/>
    <property type="match status" value="1"/>
</dbReference>
<dbReference type="InterPro" id="IPR000631">
    <property type="entry name" value="CARKD"/>
</dbReference>
<dbReference type="InterPro" id="IPR036652">
    <property type="entry name" value="YjeF_N_dom_sf"/>
</dbReference>
<evidence type="ECO:0000256" key="5">
    <source>
        <dbReference type="ARBA" id="ARBA00022723"/>
    </source>
</evidence>
<comment type="similarity">
    <text evidence="17">Belongs to the NnrD/CARKD family.</text>
</comment>
<feature type="binding site" evidence="17">
    <location>
        <position position="233"/>
    </location>
    <ligand>
        <name>(6S)-NADPHX</name>
        <dbReference type="ChEBI" id="CHEBI:64076"/>
    </ligand>
</feature>
<dbReference type="HAMAP" id="MF_01965">
    <property type="entry name" value="NADHX_dehydratase"/>
    <property type="match status" value="1"/>
</dbReference>
<keyword evidence="10 17" id="KW-0520">NAD</keyword>
<evidence type="ECO:0000256" key="11">
    <source>
        <dbReference type="ARBA" id="ARBA00023235"/>
    </source>
</evidence>
<evidence type="ECO:0000256" key="9">
    <source>
        <dbReference type="ARBA" id="ARBA00022958"/>
    </source>
</evidence>
<dbReference type="EMBL" id="JADIMF010000036">
    <property type="protein sequence ID" value="MBO8468616.1"/>
    <property type="molecule type" value="Genomic_DNA"/>
</dbReference>
<keyword evidence="5 18" id="KW-0479">Metal-binding</keyword>
<dbReference type="GO" id="GO:0052856">
    <property type="term" value="F:NAD(P)HX epimerase activity"/>
    <property type="evidence" value="ECO:0007669"/>
    <property type="project" value="UniProtKB-EC"/>
</dbReference>
<gene>
    <name evidence="17" type="primary">nnrD</name>
    <name evidence="21" type="ORF">IAA72_02375</name>
</gene>
<evidence type="ECO:0000256" key="8">
    <source>
        <dbReference type="ARBA" id="ARBA00022857"/>
    </source>
</evidence>
<feature type="binding site" evidence="17">
    <location>
        <position position="328"/>
    </location>
    <ligand>
        <name>(6S)-NADPHX</name>
        <dbReference type="ChEBI" id="CHEBI:64076"/>
    </ligand>
</feature>
<dbReference type="GO" id="GO:0005524">
    <property type="term" value="F:ATP binding"/>
    <property type="evidence" value="ECO:0007669"/>
    <property type="project" value="UniProtKB-UniRule"/>
</dbReference>
<comment type="similarity">
    <text evidence="3 18">In the N-terminal section; belongs to the NnrE/AIBP family.</text>
</comment>
<reference evidence="21" key="2">
    <citation type="journal article" date="2021" name="PeerJ">
        <title>Extensive microbial diversity within the chicken gut microbiome revealed by metagenomics and culture.</title>
        <authorList>
            <person name="Gilroy R."/>
            <person name="Ravi A."/>
            <person name="Getino M."/>
            <person name="Pursley I."/>
            <person name="Horton D.L."/>
            <person name="Alikhan N.F."/>
            <person name="Baker D."/>
            <person name="Gharbi K."/>
            <person name="Hall N."/>
            <person name="Watson M."/>
            <person name="Adriaenssens E.M."/>
            <person name="Foster-Nyarko E."/>
            <person name="Jarju S."/>
            <person name="Secka A."/>
            <person name="Antonio M."/>
            <person name="Oren A."/>
            <person name="Chaudhuri R.R."/>
            <person name="La Ragione R."/>
            <person name="Hildebrand F."/>
            <person name="Pallen M.J."/>
        </authorList>
    </citation>
    <scope>NUCLEOTIDE SEQUENCE</scope>
    <source>
        <strain evidence="21">14700</strain>
    </source>
</reference>
<evidence type="ECO:0000256" key="14">
    <source>
        <dbReference type="ARBA" id="ARBA00025153"/>
    </source>
</evidence>
<dbReference type="GO" id="GO:0110051">
    <property type="term" value="P:metabolite repair"/>
    <property type="evidence" value="ECO:0007669"/>
    <property type="project" value="TreeGrafter"/>
</dbReference>
<dbReference type="InterPro" id="IPR029056">
    <property type="entry name" value="Ribokinase-like"/>
</dbReference>
<evidence type="ECO:0000259" key="20">
    <source>
        <dbReference type="PROSITE" id="PS51385"/>
    </source>
</evidence>
<dbReference type="PANTHER" id="PTHR12592:SF0">
    <property type="entry name" value="ATP-DEPENDENT (S)-NAD(P)H-HYDRATE DEHYDRATASE"/>
    <property type="match status" value="1"/>
</dbReference>
<dbReference type="PROSITE" id="PS51385">
    <property type="entry name" value="YJEF_N"/>
    <property type="match status" value="1"/>
</dbReference>
<dbReference type="Pfam" id="PF01256">
    <property type="entry name" value="Carb_kinase"/>
    <property type="match status" value="1"/>
</dbReference>
<dbReference type="SUPFAM" id="SSF53613">
    <property type="entry name" value="Ribokinase-like"/>
    <property type="match status" value="1"/>
</dbReference>
<sequence length="452" mass="48213">MQPVLTPSSASKLDHGLIAEYSLSEPALIDNAAMGVFNLTASMIAEPVTVLVGPGNNGSDGIALASILHDKGFNVSVLYLYEKGNAENLRRRKNLSTAIPVVENIPEGGTIYDALFGFSFHGEADERLRKIAKEAEKASLVISVDVPSGGIMRSDVTVSLMMQKTVLYMPSAAPGTILEHNPGFPEKELRLSPDSVYLLSDSDSSMKSFRENDYKNTRGHVCIAGGSDRYTGAPRLAARAAFFAGAGLVTIATESERIRDENPAVMITPPSSDYSRFSSVVVGPGWDKGNENVFEDILESGRPVVIDADGLKFVLHHSFHGNVVLTPHVGEYRRLCAALGIDDALSDPDALPYKLREIASHLDAVIVLKASSVWIADADAVYIYHGANPSLGVAGSGDVLSGIIGALLAEGEKPLNAAIDGVILHQRAGRNAHNAYGFYSAEELILEVGKAR</sequence>
<comment type="catalytic activity">
    <reaction evidence="1 18">
        <text>(6R)-NADHX = (6S)-NADHX</text>
        <dbReference type="Rhea" id="RHEA:32215"/>
        <dbReference type="ChEBI" id="CHEBI:64074"/>
        <dbReference type="ChEBI" id="CHEBI:64075"/>
        <dbReference type="EC" id="5.1.99.6"/>
    </reaction>
</comment>
<comment type="similarity">
    <text evidence="4 18">In the C-terminal section; belongs to the NnrD/CARKD family.</text>
</comment>
<reference evidence="21" key="1">
    <citation type="submission" date="2020-10" db="EMBL/GenBank/DDBJ databases">
        <authorList>
            <person name="Gilroy R."/>
        </authorList>
    </citation>
    <scope>NUCLEOTIDE SEQUENCE</scope>
    <source>
        <strain evidence="21">14700</strain>
    </source>
</reference>
<comment type="caution">
    <text evidence="21">The sequence shown here is derived from an EMBL/GenBank/DDBJ whole genome shotgun (WGS) entry which is preliminary data.</text>
</comment>
<dbReference type="CDD" id="cd01171">
    <property type="entry name" value="YXKO-related"/>
    <property type="match status" value="1"/>
</dbReference>
<evidence type="ECO:0000256" key="1">
    <source>
        <dbReference type="ARBA" id="ARBA00000013"/>
    </source>
</evidence>
<evidence type="ECO:0000256" key="13">
    <source>
        <dbReference type="ARBA" id="ARBA00023268"/>
    </source>
</evidence>
<keyword evidence="6 17" id="KW-0547">Nucleotide-binding</keyword>
<comment type="subunit">
    <text evidence="17">Homotetramer.</text>
</comment>
<keyword evidence="11 18" id="KW-0413">Isomerase</keyword>
<dbReference type="GO" id="GO:0046872">
    <property type="term" value="F:metal ion binding"/>
    <property type="evidence" value="ECO:0007669"/>
    <property type="project" value="UniProtKB-UniRule"/>
</dbReference>
<feature type="binding site" evidence="17">
    <location>
        <position position="285"/>
    </location>
    <ligand>
        <name>(6S)-NADPHX</name>
        <dbReference type="ChEBI" id="CHEBI:64076"/>
    </ligand>
</feature>
<feature type="domain" description="YjeF N-terminal" evidence="20">
    <location>
        <begin position="10"/>
        <end position="190"/>
    </location>
</feature>
<evidence type="ECO:0000259" key="19">
    <source>
        <dbReference type="PROSITE" id="PS51383"/>
    </source>
</evidence>
<comment type="cofactor">
    <cofactor evidence="17">
        <name>Mg(2+)</name>
        <dbReference type="ChEBI" id="CHEBI:18420"/>
    </cofactor>
</comment>
<comment type="function">
    <text evidence="14 18">Bifunctional enzyme that catalyzes the epimerization of the S- and R-forms of NAD(P)HX and the dehydration of the S-form of NAD(P)HX at the expense of ADP, which is converted to AMP. This allows the repair of both epimers of NAD(P)HX, a damaged form of NAD(P)H that is a result of enzymatic or heat-dependent hydration.</text>
</comment>
<dbReference type="PANTHER" id="PTHR12592">
    <property type="entry name" value="ATP-DEPENDENT (S)-NAD(P)H-HYDRATE DEHYDRATASE FAMILY MEMBER"/>
    <property type="match status" value="1"/>
</dbReference>
<dbReference type="AlphaFoldDB" id="A0A9D9NCN0"/>
<dbReference type="GO" id="GO:0046496">
    <property type="term" value="P:nicotinamide nucleotide metabolic process"/>
    <property type="evidence" value="ECO:0007669"/>
    <property type="project" value="UniProtKB-UniRule"/>
</dbReference>
<evidence type="ECO:0000256" key="17">
    <source>
        <dbReference type="HAMAP-Rule" id="MF_01965"/>
    </source>
</evidence>
<dbReference type="NCBIfam" id="TIGR00196">
    <property type="entry name" value="yjeF_cterm"/>
    <property type="match status" value="1"/>
</dbReference>
<evidence type="ECO:0000256" key="2">
    <source>
        <dbReference type="ARBA" id="ARBA00000909"/>
    </source>
</evidence>
<dbReference type="Gene3D" id="3.40.1190.20">
    <property type="match status" value="1"/>
</dbReference>
<dbReference type="InterPro" id="IPR017953">
    <property type="entry name" value="Carbohydrate_kinase_pred_CS"/>
</dbReference>
<dbReference type="InterPro" id="IPR004443">
    <property type="entry name" value="YjeF_N_dom"/>
</dbReference>
<dbReference type="EC" id="4.2.1.136" evidence="17"/>
<dbReference type="SUPFAM" id="SSF64153">
    <property type="entry name" value="YjeF N-terminal domain-like"/>
    <property type="match status" value="1"/>
</dbReference>
<evidence type="ECO:0000313" key="21">
    <source>
        <dbReference type="EMBL" id="MBO8468616.1"/>
    </source>
</evidence>
<name>A0A9D9NCN0_9SPIO</name>
<evidence type="ECO:0000256" key="7">
    <source>
        <dbReference type="ARBA" id="ARBA00022840"/>
    </source>
</evidence>
<evidence type="ECO:0000256" key="3">
    <source>
        <dbReference type="ARBA" id="ARBA00006001"/>
    </source>
</evidence>
<evidence type="ECO:0000256" key="12">
    <source>
        <dbReference type="ARBA" id="ARBA00023239"/>
    </source>
</evidence>
<dbReference type="PROSITE" id="PS01050">
    <property type="entry name" value="YJEF_C_2"/>
    <property type="match status" value="1"/>
</dbReference>
<comment type="catalytic activity">
    <reaction evidence="15 17 18">
        <text>(6S)-NADHX + ADP = AMP + phosphate + NADH + H(+)</text>
        <dbReference type="Rhea" id="RHEA:32223"/>
        <dbReference type="ChEBI" id="CHEBI:15378"/>
        <dbReference type="ChEBI" id="CHEBI:43474"/>
        <dbReference type="ChEBI" id="CHEBI:57945"/>
        <dbReference type="ChEBI" id="CHEBI:64074"/>
        <dbReference type="ChEBI" id="CHEBI:456215"/>
        <dbReference type="ChEBI" id="CHEBI:456216"/>
        <dbReference type="EC" id="4.2.1.136"/>
    </reaction>
</comment>
<evidence type="ECO:0000256" key="18">
    <source>
        <dbReference type="PIRNR" id="PIRNR017184"/>
    </source>
</evidence>
<dbReference type="Gene3D" id="3.40.50.10260">
    <property type="entry name" value="YjeF N-terminal domain"/>
    <property type="match status" value="1"/>
</dbReference>
<keyword evidence="9 18" id="KW-0630">Potassium</keyword>
<evidence type="ECO:0000256" key="6">
    <source>
        <dbReference type="ARBA" id="ARBA00022741"/>
    </source>
</evidence>
<accession>A0A9D9NCN0</accession>
<dbReference type="GO" id="GO:0052855">
    <property type="term" value="F:ADP-dependent NAD(P)H-hydrate dehydratase activity"/>
    <property type="evidence" value="ECO:0007669"/>
    <property type="project" value="UniProtKB-UniRule"/>
</dbReference>
<evidence type="ECO:0000313" key="22">
    <source>
        <dbReference type="Proteomes" id="UP000810292"/>
    </source>
</evidence>
<comment type="catalytic activity">
    <reaction evidence="2 18">
        <text>(6R)-NADPHX = (6S)-NADPHX</text>
        <dbReference type="Rhea" id="RHEA:32227"/>
        <dbReference type="ChEBI" id="CHEBI:64076"/>
        <dbReference type="ChEBI" id="CHEBI:64077"/>
        <dbReference type="EC" id="5.1.99.6"/>
    </reaction>
</comment>
<evidence type="ECO:0000256" key="4">
    <source>
        <dbReference type="ARBA" id="ARBA00009524"/>
    </source>
</evidence>
<comment type="caution">
    <text evidence="17">Lacks conserved residue(s) required for the propagation of feature annotation.</text>
</comment>
<dbReference type="Proteomes" id="UP000810292">
    <property type="component" value="Unassembled WGS sequence"/>
</dbReference>
<proteinExistence type="inferred from homology"/>
<dbReference type="PROSITE" id="PS51383">
    <property type="entry name" value="YJEF_C_3"/>
    <property type="match status" value="1"/>
</dbReference>
<dbReference type="GO" id="GO:0047453">
    <property type="term" value="F:ATP-dependent NAD(P)H-hydrate dehydratase activity"/>
    <property type="evidence" value="ECO:0007669"/>
    <property type="project" value="TreeGrafter"/>
</dbReference>
<keyword evidence="12 17" id="KW-0456">Lyase</keyword>
<feature type="domain" description="YjeF C-terminal" evidence="19">
    <location>
        <begin position="198"/>
        <end position="452"/>
    </location>
</feature>
<feature type="binding site" evidence="17">
    <location>
        <position position="398"/>
    </location>
    <ligand>
        <name>(6S)-NADPHX</name>
        <dbReference type="ChEBI" id="CHEBI:64076"/>
    </ligand>
</feature>
<protein>
    <recommendedName>
        <fullName evidence="17">ADP-dependent (S)-NAD(P)H-hydrate dehydratase</fullName>
        <ecNumber evidence="17">4.2.1.136</ecNumber>
    </recommendedName>
    <alternativeName>
        <fullName evidence="17">ADP-dependent NAD(P)HX dehydratase</fullName>
    </alternativeName>
</protein>
<keyword evidence="8 17" id="KW-0521">NADP</keyword>
<evidence type="ECO:0000256" key="10">
    <source>
        <dbReference type="ARBA" id="ARBA00023027"/>
    </source>
</evidence>
<evidence type="ECO:0000256" key="15">
    <source>
        <dbReference type="ARBA" id="ARBA00048238"/>
    </source>
</evidence>
<comment type="cofactor">
    <cofactor evidence="18">
        <name>K(+)</name>
        <dbReference type="ChEBI" id="CHEBI:29103"/>
    </cofactor>
    <text evidence="18">Binds 1 potassium ion per subunit.</text>
</comment>
<evidence type="ECO:0000256" key="16">
    <source>
        <dbReference type="ARBA" id="ARBA00049209"/>
    </source>
</evidence>